<evidence type="ECO:0000313" key="3">
    <source>
        <dbReference type="EMBL" id="CAB3384662.1"/>
    </source>
</evidence>
<sequence length="159" mass="16651">MRISVPSSNSIPDGRGQRRSPPAAQLGQERANNGCSEARCLSLPSHRPANHMHAESVAKDKKDAACTKLASASAAAAAGETKVCSSSSSAAPISAFGMTLLAAALLVHFLLLTSVARNGDEMLAKDLKRKMQRNFLLAGGMNGKESLSFETKPVGRNSM</sequence>
<dbReference type="Proteomes" id="UP000494165">
    <property type="component" value="Unassembled WGS sequence"/>
</dbReference>
<reference evidence="3 4" key="1">
    <citation type="submission" date="2020-04" db="EMBL/GenBank/DDBJ databases">
        <authorList>
            <person name="Alioto T."/>
            <person name="Alioto T."/>
            <person name="Gomez Garrido J."/>
        </authorList>
    </citation>
    <scope>NUCLEOTIDE SEQUENCE [LARGE SCALE GENOMIC DNA]</scope>
</reference>
<gene>
    <name evidence="3" type="ORF">CLODIP_2_CD10610</name>
</gene>
<name>A0A8S1DWY9_9INSE</name>
<feature type="transmembrane region" description="Helical" evidence="2">
    <location>
        <begin position="93"/>
        <end position="112"/>
    </location>
</feature>
<protein>
    <submittedName>
        <fullName evidence="3">Uncharacterized protein</fullName>
    </submittedName>
</protein>
<evidence type="ECO:0000256" key="2">
    <source>
        <dbReference type="SAM" id="Phobius"/>
    </source>
</evidence>
<organism evidence="3 4">
    <name type="scientific">Cloeon dipterum</name>
    <dbReference type="NCBI Taxonomy" id="197152"/>
    <lineage>
        <taxon>Eukaryota</taxon>
        <taxon>Metazoa</taxon>
        <taxon>Ecdysozoa</taxon>
        <taxon>Arthropoda</taxon>
        <taxon>Hexapoda</taxon>
        <taxon>Insecta</taxon>
        <taxon>Pterygota</taxon>
        <taxon>Palaeoptera</taxon>
        <taxon>Ephemeroptera</taxon>
        <taxon>Pisciforma</taxon>
        <taxon>Baetidae</taxon>
        <taxon>Cloeon</taxon>
    </lineage>
</organism>
<keyword evidence="2" id="KW-1133">Transmembrane helix</keyword>
<keyword evidence="2" id="KW-0812">Transmembrane</keyword>
<accession>A0A8S1DWY9</accession>
<dbReference type="AlphaFoldDB" id="A0A8S1DWY9"/>
<evidence type="ECO:0000256" key="1">
    <source>
        <dbReference type="SAM" id="MobiDB-lite"/>
    </source>
</evidence>
<evidence type="ECO:0000313" key="4">
    <source>
        <dbReference type="Proteomes" id="UP000494165"/>
    </source>
</evidence>
<proteinExistence type="predicted"/>
<feature type="region of interest" description="Disordered" evidence="1">
    <location>
        <begin position="1"/>
        <end position="33"/>
    </location>
</feature>
<feature type="compositionally biased region" description="Polar residues" evidence="1">
    <location>
        <begin position="1"/>
        <end position="11"/>
    </location>
</feature>
<dbReference type="EMBL" id="CADEPI010000364">
    <property type="protein sequence ID" value="CAB3384662.1"/>
    <property type="molecule type" value="Genomic_DNA"/>
</dbReference>
<keyword evidence="4" id="KW-1185">Reference proteome</keyword>
<comment type="caution">
    <text evidence="3">The sequence shown here is derived from an EMBL/GenBank/DDBJ whole genome shotgun (WGS) entry which is preliminary data.</text>
</comment>
<keyword evidence="2" id="KW-0472">Membrane</keyword>